<dbReference type="SUPFAM" id="SSF52540">
    <property type="entry name" value="P-loop containing nucleoside triphosphate hydrolases"/>
    <property type="match status" value="1"/>
</dbReference>
<evidence type="ECO:0000313" key="3">
    <source>
        <dbReference type="Proteomes" id="UP000179034"/>
    </source>
</evidence>
<dbReference type="FunFam" id="3.40.50.300:FF:000285">
    <property type="entry name" value="Sporulation initiation inhibitor Soj"/>
    <property type="match status" value="1"/>
</dbReference>
<dbReference type="InterPro" id="IPR027417">
    <property type="entry name" value="P-loop_NTPase"/>
</dbReference>
<dbReference type="PIRSF" id="PIRSF009320">
    <property type="entry name" value="Nuc_binding_HP_1000"/>
    <property type="match status" value="1"/>
</dbReference>
<dbReference type="EMBL" id="MFIW01000070">
    <property type="protein sequence ID" value="OGF97671.1"/>
    <property type="molecule type" value="Genomic_DNA"/>
</dbReference>
<proteinExistence type="predicted"/>
<organism evidence="2 3">
    <name type="scientific">Candidatus Glassbacteria bacterium RBG_16_58_8</name>
    <dbReference type="NCBI Taxonomy" id="1817866"/>
    <lineage>
        <taxon>Bacteria</taxon>
        <taxon>Candidatus Glassiibacteriota</taxon>
    </lineage>
</organism>
<feature type="domain" description="AAA" evidence="1">
    <location>
        <begin position="1"/>
        <end position="168"/>
    </location>
</feature>
<dbReference type="Proteomes" id="UP000179034">
    <property type="component" value="Unassembled WGS sequence"/>
</dbReference>
<gene>
    <name evidence="2" type="ORF">A2Z06_01300</name>
</gene>
<evidence type="ECO:0000313" key="2">
    <source>
        <dbReference type="EMBL" id="OGF97671.1"/>
    </source>
</evidence>
<name>A0A1F5YCT5_9BACT</name>
<dbReference type="InterPro" id="IPR050678">
    <property type="entry name" value="DNA_Partitioning_ATPase"/>
</dbReference>
<accession>A0A1F5YCT5</accession>
<dbReference type="PANTHER" id="PTHR13696">
    <property type="entry name" value="P-LOOP CONTAINING NUCLEOSIDE TRIPHOSPHATE HYDROLASE"/>
    <property type="match status" value="1"/>
</dbReference>
<dbReference type="InterPro" id="IPR025669">
    <property type="entry name" value="AAA_dom"/>
</dbReference>
<comment type="caution">
    <text evidence="2">The sequence shown here is derived from an EMBL/GenBank/DDBJ whole genome shotgun (WGS) entry which is preliminary data.</text>
</comment>
<dbReference type="Pfam" id="PF13614">
    <property type="entry name" value="AAA_31"/>
    <property type="match status" value="1"/>
</dbReference>
<dbReference type="Gene3D" id="3.40.50.300">
    <property type="entry name" value="P-loop containing nucleotide triphosphate hydrolases"/>
    <property type="match status" value="1"/>
</dbReference>
<dbReference type="CDD" id="cd02042">
    <property type="entry name" value="ParAB_family"/>
    <property type="match status" value="1"/>
</dbReference>
<dbReference type="PANTHER" id="PTHR13696:SF99">
    <property type="entry name" value="COBYRINIC ACID AC-DIAMIDE SYNTHASE"/>
    <property type="match status" value="1"/>
</dbReference>
<reference evidence="2 3" key="1">
    <citation type="journal article" date="2016" name="Nat. Commun.">
        <title>Thousands of microbial genomes shed light on interconnected biogeochemical processes in an aquifer system.</title>
        <authorList>
            <person name="Anantharaman K."/>
            <person name="Brown C.T."/>
            <person name="Hug L.A."/>
            <person name="Sharon I."/>
            <person name="Castelle C.J."/>
            <person name="Probst A.J."/>
            <person name="Thomas B.C."/>
            <person name="Singh A."/>
            <person name="Wilkins M.J."/>
            <person name="Karaoz U."/>
            <person name="Brodie E.L."/>
            <person name="Williams K.H."/>
            <person name="Hubbard S.S."/>
            <person name="Banfield J.F."/>
        </authorList>
    </citation>
    <scope>NUCLEOTIDE SEQUENCE [LARGE SCALE GENOMIC DNA]</scope>
</reference>
<sequence>MKKLAVLNHKGGSGKTTTAINLGAALALKGKKVLLIDLDPQGGLTEALMVDLGDHLPTVSEILTGEAEPKAAYRTVRGLTVIPAGPDLAETEKRLIQERPRDAVLALKEALSGVRGFDYVLVDCPPSLGTLALGGVVYAGAVIIPLQAQYMALAGLEKVLRMIAAIREAGIPLEIDGVLPCLYDVRTNLSRQVEEKVREAFGKKVFKTIIRQSVSLAEAPARGMDIFAYRPNSRGAEDYAALAEEVIRHG</sequence>
<dbReference type="AlphaFoldDB" id="A0A1F5YCT5"/>
<protein>
    <recommendedName>
        <fullName evidence="1">AAA domain-containing protein</fullName>
    </recommendedName>
</protein>
<evidence type="ECO:0000259" key="1">
    <source>
        <dbReference type="Pfam" id="PF13614"/>
    </source>
</evidence>